<evidence type="ECO:0000313" key="7">
    <source>
        <dbReference type="Proteomes" id="UP000555546"/>
    </source>
</evidence>
<gene>
    <name evidence="6" type="ORF">FHS76_004390</name>
</gene>
<keyword evidence="7" id="KW-1185">Reference proteome</keyword>
<keyword evidence="3" id="KW-0540">Nuclease</keyword>
<dbReference type="AlphaFoldDB" id="A0A7W9ENH0"/>
<dbReference type="EMBL" id="JACIJG010000032">
    <property type="protein sequence ID" value="MBB5704472.1"/>
    <property type="molecule type" value="Genomic_DNA"/>
</dbReference>
<dbReference type="InterPro" id="IPR051813">
    <property type="entry name" value="HepT_RNase_toxin"/>
</dbReference>
<dbReference type="GO" id="GO:0000166">
    <property type="term" value="F:nucleotide binding"/>
    <property type="evidence" value="ECO:0007669"/>
    <property type="project" value="UniProtKB-KW"/>
</dbReference>
<keyword evidence="2" id="KW-1277">Toxin-antitoxin system</keyword>
<reference evidence="6 7" key="1">
    <citation type="submission" date="2020-08" db="EMBL/GenBank/DDBJ databases">
        <title>Genomic Encyclopedia of Type Strains, Phase IV (KMG-IV): sequencing the most valuable type-strain genomes for metagenomic binning, comparative biology and taxonomic classification.</title>
        <authorList>
            <person name="Goeker M."/>
        </authorList>
    </citation>
    <scope>NUCLEOTIDE SEQUENCE [LARGE SCALE GENOMIC DNA]</scope>
    <source>
        <strain evidence="6 7">DSM 26944</strain>
    </source>
</reference>
<sequence length="106" mass="12404">MSQTELRLSDYLDHIREACQEAIDFTDGMKFEDFTLDIKNQRAVMMTFIMIGEEYPEFIASRADIPWIQMRGMRNRVAHGYFELNLGTVWKSIHVELPEPLAAFSK</sequence>
<evidence type="ECO:0000256" key="1">
    <source>
        <dbReference type="ARBA" id="ARBA00022553"/>
    </source>
</evidence>
<dbReference type="PANTHER" id="PTHR34139:SF1">
    <property type="entry name" value="RNASE MJ1380-RELATED"/>
    <property type="match status" value="1"/>
</dbReference>
<dbReference type="Proteomes" id="UP000555546">
    <property type="component" value="Unassembled WGS sequence"/>
</dbReference>
<name>A0A7W9ENH0_9HYPH</name>
<organism evidence="6 7">
    <name type="scientific">Brucella daejeonensis</name>
    <dbReference type="NCBI Taxonomy" id="659015"/>
    <lineage>
        <taxon>Bacteria</taxon>
        <taxon>Pseudomonadati</taxon>
        <taxon>Pseudomonadota</taxon>
        <taxon>Alphaproteobacteria</taxon>
        <taxon>Hyphomicrobiales</taxon>
        <taxon>Brucellaceae</taxon>
        <taxon>Brucella/Ochrobactrum group</taxon>
        <taxon>Brucella</taxon>
    </lineage>
</organism>
<keyword evidence="5" id="KW-0378">Hydrolase</keyword>
<evidence type="ECO:0000256" key="3">
    <source>
        <dbReference type="ARBA" id="ARBA00022722"/>
    </source>
</evidence>
<evidence type="ECO:0000256" key="4">
    <source>
        <dbReference type="ARBA" id="ARBA00022741"/>
    </source>
</evidence>
<evidence type="ECO:0000313" key="6">
    <source>
        <dbReference type="EMBL" id="MBB5704472.1"/>
    </source>
</evidence>
<proteinExistence type="predicted"/>
<dbReference type="GO" id="GO:0004540">
    <property type="term" value="F:RNA nuclease activity"/>
    <property type="evidence" value="ECO:0007669"/>
    <property type="project" value="InterPro"/>
</dbReference>
<evidence type="ECO:0000256" key="5">
    <source>
        <dbReference type="ARBA" id="ARBA00022801"/>
    </source>
</evidence>
<keyword evidence="1" id="KW-0597">Phosphoprotein</keyword>
<protein>
    <submittedName>
        <fullName evidence="6">Uncharacterized protein with HEPN domain</fullName>
    </submittedName>
</protein>
<accession>A0A7W9ENH0</accession>
<keyword evidence="4" id="KW-0547">Nucleotide-binding</keyword>
<dbReference type="RefSeq" id="WP_183658036.1">
    <property type="nucleotide sequence ID" value="NZ_JACIJG010000032.1"/>
</dbReference>
<dbReference type="PANTHER" id="PTHR34139">
    <property type="entry name" value="UPF0331 PROTEIN MJ0127"/>
    <property type="match status" value="1"/>
</dbReference>
<comment type="caution">
    <text evidence="6">The sequence shown here is derived from an EMBL/GenBank/DDBJ whole genome shotgun (WGS) entry which is preliminary data.</text>
</comment>
<dbReference type="GO" id="GO:0016787">
    <property type="term" value="F:hydrolase activity"/>
    <property type="evidence" value="ECO:0007669"/>
    <property type="project" value="UniProtKB-KW"/>
</dbReference>
<evidence type="ECO:0000256" key="2">
    <source>
        <dbReference type="ARBA" id="ARBA00022649"/>
    </source>
</evidence>
<dbReference type="GO" id="GO:0110001">
    <property type="term" value="C:toxin-antitoxin complex"/>
    <property type="evidence" value="ECO:0007669"/>
    <property type="project" value="InterPro"/>
</dbReference>
<dbReference type="InterPro" id="IPR008201">
    <property type="entry name" value="HepT-like"/>
</dbReference>
<dbReference type="Pfam" id="PF01934">
    <property type="entry name" value="HepT-like"/>
    <property type="match status" value="1"/>
</dbReference>